<protein>
    <submittedName>
        <fullName evidence="1">Uncharacterized protein</fullName>
    </submittedName>
</protein>
<accession>C0CLH6</accession>
<dbReference type="PATRIC" id="fig|476272.21.peg.2067"/>
<name>C0CLH6_BLAHS</name>
<dbReference type="HOGENOM" id="CLU_1537126_0_0_9"/>
<keyword evidence="2" id="KW-1185">Reference proteome</keyword>
<dbReference type="Proteomes" id="UP000003100">
    <property type="component" value="Unassembled WGS sequence"/>
</dbReference>
<gene>
    <name evidence="1" type="ORF">RUMHYD_01698</name>
</gene>
<reference evidence="1 2" key="2">
    <citation type="submission" date="2009-02" db="EMBL/GenBank/DDBJ databases">
        <title>Draft genome sequence of Blautia hydrogenotrophica DSM 10507 (Ruminococcus hydrogenotrophicus DSM 10507).</title>
        <authorList>
            <person name="Sudarsanam P."/>
            <person name="Ley R."/>
            <person name="Guruge J."/>
            <person name="Turnbaugh P.J."/>
            <person name="Mahowald M."/>
            <person name="Liep D."/>
            <person name="Gordon J."/>
        </authorList>
    </citation>
    <scope>NUCLEOTIDE SEQUENCE [LARGE SCALE GENOMIC DNA]</scope>
    <source>
        <strain evidence="2">DSM 10507 / JCM 14656 / S5a33</strain>
    </source>
</reference>
<evidence type="ECO:0000313" key="2">
    <source>
        <dbReference type="Proteomes" id="UP000003100"/>
    </source>
</evidence>
<dbReference type="eggNOG" id="COG1511">
    <property type="taxonomic scope" value="Bacteria"/>
</dbReference>
<sequence>MKDFINYVNDYFERTYSGDTRLPGFQESKNALLERLDCLYRKELLEGHSHEEAACHALIRIGMNQLVENETWNYTLNRKALKFERYYPKLIRIGLWAIFLIPLVFLCLMFSMNSKLVYLTLWIISIILIAAFLIVIDYIHDRLNSSGPNAGPQHTNNIVETATSEEEPHHADHI</sequence>
<dbReference type="RefSeq" id="WP_005948485.1">
    <property type="nucleotide sequence ID" value="NZ_CP136423.1"/>
</dbReference>
<dbReference type="GeneID" id="86822191"/>
<reference evidence="1 2" key="1">
    <citation type="submission" date="2009-01" db="EMBL/GenBank/DDBJ databases">
        <authorList>
            <person name="Fulton L."/>
            <person name="Clifton S."/>
            <person name="Fulton B."/>
            <person name="Xu J."/>
            <person name="Minx P."/>
            <person name="Pepin K.H."/>
            <person name="Johnson M."/>
            <person name="Bhonagiri V."/>
            <person name="Nash W.E."/>
            <person name="Mardis E.R."/>
            <person name="Wilson R.K."/>
        </authorList>
    </citation>
    <scope>NUCLEOTIDE SEQUENCE [LARGE SCALE GENOMIC DNA]</scope>
    <source>
        <strain evidence="2">DSM 10507 / JCM 14656 / S5a33</strain>
    </source>
</reference>
<proteinExistence type="predicted"/>
<dbReference type="EMBL" id="ACBZ01000083">
    <property type="protein sequence ID" value="EEG49400.1"/>
    <property type="molecule type" value="Genomic_DNA"/>
</dbReference>
<organism evidence="1 2">
    <name type="scientific">Blautia hydrogenotrophica (strain DSM 10507 / JCM 14656 / S5a33)</name>
    <name type="common">Ruminococcus hydrogenotrophicus</name>
    <dbReference type="NCBI Taxonomy" id="476272"/>
    <lineage>
        <taxon>Bacteria</taxon>
        <taxon>Bacillati</taxon>
        <taxon>Bacillota</taxon>
        <taxon>Clostridia</taxon>
        <taxon>Lachnospirales</taxon>
        <taxon>Lachnospiraceae</taxon>
        <taxon>Blautia</taxon>
    </lineage>
</organism>
<comment type="caution">
    <text evidence="1">The sequence shown here is derived from an EMBL/GenBank/DDBJ whole genome shotgun (WGS) entry which is preliminary data.</text>
</comment>
<evidence type="ECO:0000313" key="1">
    <source>
        <dbReference type="EMBL" id="EEG49400.1"/>
    </source>
</evidence>
<dbReference type="AlphaFoldDB" id="C0CLH6"/>